<dbReference type="InterPro" id="IPR038607">
    <property type="entry name" value="PhoD-like_sf"/>
</dbReference>
<dbReference type="Proteomes" id="UP000028582">
    <property type="component" value="Unassembled WGS sequence"/>
</dbReference>
<evidence type="ECO:0000313" key="3">
    <source>
        <dbReference type="EMBL" id="ETO77383.1"/>
    </source>
</evidence>
<sequence>MGNAASGETEPVRLKEELADMHRSLEALSVRCRPPPVLHPGQISLDNVIISTREDVKVVLGPVVGKVEFQCARVLLEVNRLAVVTAHLSTLDAATNSMVEVPQYRVSVQCEANKPAVFVFDRLVPGKYYTVTFGGVRKEDVETHRASFQTQSLEHGNKLNVVVVSGDNVYDLESGETALWKDIRERVEQSESKIVLHLGGQVAMDRMFDSAVQTLLLHGGGLTYNATDWSMMEAKAMDILRSAYRSQWTLAPNMKFVLANASNLMMWNDADIYPRFTTRDEFYIDHKQPTLRMQVIRTVTRCARRLYHEYQRQLWDDDYKRLVEREAEMIVIAEKALASTAQIFTLSNQIPKTAEELEVQKKRHDIDGARRVEKNLRALEAEKLKLEKQLVSFNQLLAPQRGEEFLFEVGGIGILVLDLRSSRLEPGGSQARENELLSNVQWKFVEETLENATIQLLLVCSESPLIDDAELEAKLSVDALSGEVETSWSANSAAQTRLLSMLFDWKVQQPNRKFVVLGGANPVRCFARMRVKDLKLRTEAEQVTIGAISAKPHKLMVPKRRGLLHDRFEFEHLEEVINKKCFLELKLEGGQSNIVNINRVGKDQQCENLSKVLIGPVVGWVDDWCAVILLEVDRDADVVCLVENPLTHESRRVFQRFFADQANSFFITHLRSGHYYRVFFENIQHPEQYLASFTTVAKSPQQFDVVAVCNDNKLYQIPGMNDNKMPDLWHTIAENTAEMPFVGLNLTVHLGGQFFPESNVHIHEALVYASNNVVSPNPPIDSEDSTTTIILSRFREMYRATWNAPGVRESLAHGAHLILTNEYDQLPANNQDGEDLQNVSVRELLTKFHIRYQNLLLPPSKRLKGDEARWRKPLCHSFGAFGLFILPIQELGGSCIHECTWAALKGLLATPRLSTLLLVSTETLFEESLKDLRGRASMDHSYRRKFGFYRQDAACLLELLFNWQRDDQATETTSQVKKQVVLLSGSRYQSFSSVIREIYSNESPINSTVSANVPSEDNLTSTTSPNLPSGDNKAPSSLPSEEPLPNTESPNLLSADPLTSTTSPNLHNEDPLTSKASPILPTASTRVLFQHVVGPLQQSLSGLRPSVLLTQGTLLGRYTCRHSFVQNIPPTATAALSTDADTSDADAVCKDTDMELRSDVTSQLVHVQLAISKKTQTDALETEPTEHSTSYGICNFVSSGPIETDRNCDDEKPESLFLSENQLSCCQVGNWQLSTVLPSWLRELLVQAPTENEDEEIKERMTYLRERESEIQSAFQQSANLVDGLVTLSRARQCAAALTDSFESAHRVGESHFREKFPDAPTRFIVAFTLQQLQTTEPPIQPLLSIGAIELEQYTLIFHHSFMNTWLFNERLTQLSR</sequence>
<dbReference type="PANTHER" id="PTHR37031">
    <property type="entry name" value="METALLOPHOSPHATASE BINDING DOMAIN PROTEIN"/>
    <property type="match status" value="1"/>
</dbReference>
<feature type="coiled-coil region" evidence="1">
    <location>
        <begin position="369"/>
        <end position="396"/>
    </location>
</feature>
<feature type="region of interest" description="Disordered" evidence="2">
    <location>
        <begin position="1005"/>
        <end position="1077"/>
    </location>
</feature>
<keyword evidence="1" id="KW-0175">Coiled coil</keyword>
<proteinExistence type="predicted"/>
<gene>
    <name evidence="3" type="ORF">F444_07425</name>
</gene>
<protein>
    <submittedName>
        <fullName evidence="3">Uncharacterized protein</fullName>
    </submittedName>
</protein>
<reference evidence="3 4" key="1">
    <citation type="submission" date="2013-11" db="EMBL/GenBank/DDBJ databases">
        <title>The Genome Sequence of Phytophthora parasitica P1976.</title>
        <authorList>
            <consortium name="The Broad Institute Genomics Platform"/>
            <person name="Russ C."/>
            <person name="Tyler B."/>
            <person name="Panabieres F."/>
            <person name="Shan W."/>
            <person name="Tripathy S."/>
            <person name="Grunwald N."/>
            <person name="Machado M."/>
            <person name="Johnson C.S."/>
            <person name="Walker B."/>
            <person name="Young S."/>
            <person name="Zeng Q."/>
            <person name="Gargeya S."/>
            <person name="Fitzgerald M."/>
            <person name="Haas B."/>
            <person name="Abouelleil A."/>
            <person name="Allen A.W."/>
            <person name="Alvarado L."/>
            <person name="Arachchi H.M."/>
            <person name="Berlin A.M."/>
            <person name="Chapman S.B."/>
            <person name="Gainer-Dewar J."/>
            <person name="Goldberg J."/>
            <person name="Griggs A."/>
            <person name="Gujja S."/>
            <person name="Hansen M."/>
            <person name="Howarth C."/>
            <person name="Imamovic A."/>
            <person name="Ireland A."/>
            <person name="Larimer J."/>
            <person name="McCowan C."/>
            <person name="Murphy C."/>
            <person name="Pearson M."/>
            <person name="Poon T.W."/>
            <person name="Priest M."/>
            <person name="Roberts A."/>
            <person name="Saif S."/>
            <person name="Shea T."/>
            <person name="Sisk P."/>
            <person name="Sykes S."/>
            <person name="Wortman J."/>
            <person name="Nusbaum C."/>
            <person name="Birren B."/>
        </authorList>
    </citation>
    <scope>NUCLEOTIDE SEQUENCE [LARGE SCALE GENOMIC DNA]</scope>
    <source>
        <strain evidence="3 4">P1976</strain>
    </source>
</reference>
<evidence type="ECO:0000313" key="4">
    <source>
        <dbReference type="Proteomes" id="UP000028582"/>
    </source>
</evidence>
<dbReference type="PANTHER" id="PTHR37031:SF2">
    <property type="entry name" value="PHOD-LIKE PHOSPHATASE METALLOPHOSPHATASE DOMAIN-CONTAINING PROTEIN"/>
    <property type="match status" value="1"/>
</dbReference>
<dbReference type="OrthoDB" id="2419400at2759"/>
<accession>A0A081AES2</accession>
<feature type="compositionally biased region" description="Low complexity" evidence="2">
    <location>
        <begin position="1035"/>
        <end position="1054"/>
    </location>
</feature>
<feature type="compositionally biased region" description="Polar residues" evidence="2">
    <location>
        <begin position="1057"/>
        <end position="1066"/>
    </location>
</feature>
<evidence type="ECO:0000256" key="1">
    <source>
        <dbReference type="SAM" id="Coils"/>
    </source>
</evidence>
<feature type="compositionally biased region" description="Polar residues" evidence="2">
    <location>
        <begin position="1005"/>
        <end position="1029"/>
    </location>
</feature>
<organism evidence="3 4">
    <name type="scientific">Phytophthora nicotianae P1976</name>
    <dbReference type="NCBI Taxonomy" id="1317066"/>
    <lineage>
        <taxon>Eukaryota</taxon>
        <taxon>Sar</taxon>
        <taxon>Stramenopiles</taxon>
        <taxon>Oomycota</taxon>
        <taxon>Peronosporomycetes</taxon>
        <taxon>Peronosporales</taxon>
        <taxon>Peronosporaceae</taxon>
        <taxon>Phytophthora</taxon>
    </lineage>
</organism>
<dbReference type="EMBL" id="ANJA01001383">
    <property type="protein sequence ID" value="ETO77383.1"/>
    <property type="molecule type" value="Genomic_DNA"/>
</dbReference>
<evidence type="ECO:0000256" key="2">
    <source>
        <dbReference type="SAM" id="MobiDB-lite"/>
    </source>
</evidence>
<name>A0A081AES2_PHYNI</name>
<comment type="caution">
    <text evidence="3">The sequence shown here is derived from an EMBL/GenBank/DDBJ whole genome shotgun (WGS) entry which is preliminary data.</text>
</comment>
<dbReference type="Gene3D" id="3.60.21.70">
    <property type="entry name" value="PhoD-like phosphatase"/>
    <property type="match status" value="1"/>
</dbReference>